<dbReference type="EMBL" id="DVNH01000014">
    <property type="protein sequence ID" value="HIU51283.1"/>
    <property type="molecule type" value="Genomic_DNA"/>
</dbReference>
<feature type="transmembrane region" description="Helical" evidence="1">
    <location>
        <begin position="272"/>
        <end position="292"/>
    </location>
</feature>
<feature type="transmembrane region" description="Helical" evidence="1">
    <location>
        <begin position="12"/>
        <end position="29"/>
    </location>
</feature>
<keyword evidence="1" id="KW-1133">Transmembrane helix</keyword>
<protein>
    <submittedName>
        <fullName evidence="2">Arsenic efflux protein</fullName>
    </submittedName>
</protein>
<feature type="transmembrane region" description="Helical" evidence="1">
    <location>
        <begin position="208"/>
        <end position="230"/>
    </location>
</feature>
<feature type="transmembrane region" description="Helical" evidence="1">
    <location>
        <begin position="242"/>
        <end position="260"/>
    </location>
</feature>
<dbReference type="InterPro" id="IPR021552">
    <property type="entry name" value="ArsP_2"/>
</dbReference>
<reference evidence="2" key="1">
    <citation type="submission" date="2020-10" db="EMBL/GenBank/DDBJ databases">
        <authorList>
            <person name="Gilroy R."/>
        </authorList>
    </citation>
    <scope>NUCLEOTIDE SEQUENCE</scope>
    <source>
        <strain evidence="2">CHK195-15760</strain>
    </source>
</reference>
<keyword evidence="1" id="KW-0472">Membrane</keyword>
<keyword evidence="1" id="KW-0812">Transmembrane</keyword>
<dbReference type="AlphaFoldDB" id="A0A9D1LZZ2"/>
<name>A0A9D1LZZ2_9FIRM</name>
<dbReference type="Pfam" id="PF11449">
    <property type="entry name" value="ArsP_2"/>
    <property type="match status" value="1"/>
</dbReference>
<evidence type="ECO:0000256" key="1">
    <source>
        <dbReference type="SAM" id="Phobius"/>
    </source>
</evidence>
<sequence length="294" mass="32455">MIHFIEIIEHTLIDSLKILPFLFITYLIMEYIEHKTTNKTQNLIQKSGKFGPFLGSILGVFPQCGFSAAASNLYAGRVITLGTLIAIFLSTSDEMLPIFISNSVEISVILKILGIKILVGMISGFAIDFFLRFKEKKALLEKNEESHSHIEHMCEHDHCGCEHNSILKSSLLHTLNIFVYIVIITFLLNIVIHIIGEDSLSNFLKSTTFLGPVIAGVIGLIPNCASSVVLTELYLSNVISTPTMLSGLLVGSGVGLLVLFRSNKNIKENLKITLLLYIIGVVFGILFELMGLTI</sequence>
<proteinExistence type="predicted"/>
<gene>
    <name evidence="2" type="ORF">IAB70_01450</name>
</gene>
<comment type="caution">
    <text evidence="2">The sequence shown here is derived from an EMBL/GenBank/DDBJ whole genome shotgun (WGS) entry which is preliminary data.</text>
</comment>
<accession>A0A9D1LZZ2</accession>
<organism evidence="2 3">
    <name type="scientific">Candidatus Merdicola faecigallinarum</name>
    <dbReference type="NCBI Taxonomy" id="2840862"/>
    <lineage>
        <taxon>Bacteria</taxon>
        <taxon>Bacillati</taxon>
        <taxon>Bacillota</taxon>
        <taxon>Clostridia</taxon>
        <taxon>Candidatus Merdicola</taxon>
    </lineage>
</organism>
<reference evidence="2" key="2">
    <citation type="journal article" date="2021" name="PeerJ">
        <title>Extensive microbial diversity within the chicken gut microbiome revealed by metagenomics and culture.</title>
        <authorList>
            <person name="Gilroy R."/>
            <person name="Ravi A."/>
            <person name="Getino M."/>
            <person name="Pursley I."/>
            <person name="Horton D.L."/>
            <person name="Alikhan N.F."/>
            <person name="Baker D."/>
            <person name="Gharbi K."/>
            <person name="Hall N."/>
            <person name="Watson M."/>
            <person name="Adriaenssens E.M."/>
            <person name="Foster-Nyarko E."/>
            <person name="Jarju S."/>
            <person name="Secka A."/>
            <person name="Antonio M."/>
            <person name="Oren A."/>
            <person name="Chaudhuri R.R."/>
            <person name="La Ragione R."/>
            <person name="Hildebrand F."/>
            <person name="Pallen M.J."/>
        </authorList>
    </citation>
    <scope>NUCLEOTIDE SEQUENCE</scope>
    <source>
        <strain evidence="2">CHK195-15760</strain>
    </source>
</reference>
<evidence type="ECO:0000313" key="2">
    <source>
        <dbReference type="EMBL" id="HIU51283.1"/>
    </source>
</evidence>
<feature type="transmembrane region" description="Helical" evidence="1">
    <location>
        <begin position="108"/>
        <end position="131"/>
    </location>
</feature>
<dbReference type="Proteomes" id="UP000824093">
    <property type="component" value="Unassembled WGS sequence"/>
</dbReference>
<feature type="transmembrane region" description="Helical" evidence="1">
    <location>
        <begin position="74"/>
        <end position="96"/>
    </location>
</feature>
<feature type="transmembrane region" description="Helical" evidence="1">
    <location>
        <begin position="50"/>
        <end position="68"/>
    </location>
</feature>
<dbReference type="NCBIfam" id="NF037962">
    <property type="entry name" value="arsenic_eff"/>
    <property type="match status" value="1"/>
</dbReference>
<evidence type="ECO:0000313" key="3">
    <source>
        <dbReference type="Proteomes" id="UP000824093"/>
    </source>
</evidence>
<feature type="transmembrane region" description="Helical" evidence="1">
    <location>
        <begin position="177"/>
        <end position="196"/>
    </location>
</feature>